<dbReference type="Pfam" id="PF08378">
    <property type="entry name" value="NERD"/>
    <property type="match status" value="1"/>
</dbReference>
<dbReference type="STRING" id="402384.HM131_03360"/>
<dbReference type="AlphaFoldDB" id="A0A1W5ZRK9"/>
<proteinExistence type="predicted"/>
<sequence length="312" mass="36544">MNRVSTDNPHWTTLHEQFLKMSAGLAGETTADHYLRYLPSSEFQPLIDLQLYDGIQHFQVDALVVNPKLLLIIEVKNYKGELIFDLEHHQLFRKIDSKTDIFPDPFLQVEIQTLQLTRCLQHYNFPPLPIYSLIVIANPNTAIQTLDMDQQNLKRIIRAKQLPFAVREIDKMFIDEVWSAGTIQHFQQQVRKKHRPYRKSILIQFQLEEKDIIKGVQCPPCGQFRMSLKRDHWYCVKCSCRSKDAHLQSLMDYQLLIGKEITTPDFMKFARIESRKVAWRLLSEACPEYYGETRSRKYIGNNQSQPASSSTN</sequence>
<dbReference type="PROSITE" id="PS50965">
    <property type="entry name" value="NERD"/>
    <property type="match status" value="1"/>
</dbReference>
<dbReference type="Proteomes" id="UP000192527">
    <property type="component" value="Chromosome"/>
</dbReference>
<evidence type="ECO:0000259" key="1">
    <source>
        <dbReference type="PROSITE" id="PS50965"/>
    </source>
</evidence>
<protein>
    <recommendedName>
        <fullName evidence="1">NERD domain-containing protein</fullName>
    </recommendedName>
</protein>
<dbReference type="RefSeq" id="WP_085027929.1">
    <property type="nucleotide sequence ID" value="NZ_CP020772.1"/>
</dbReference>
<dbReference type="KEGG" id="hmn:HM131_03360"/>
<accession>A0A1W5ZRK9</accession>
<dbReference type="InterPro" id="IPR011528">
    <property type="entry name" value="NERD"/>
</dbReference>
<evidence type="ECO:0000313" key="2">
    <source>
        <dbReference type="EMBL" id="ARI75922.1"/>
    </source>
</evidence>
<dbReference type="EMBL" id="CP020772">
    <property type="protein sequence ID" value="ARI75922.1"/>
    <property type="molecule type" value="Genomic_DNA"/>
</dbReference>
<reference evidence="2 3" key="1">
    <citation type="submission" date="2017-04" db="EMBL/GenBank/DDBJ databases">
        <title>The whole genome sequencing and assembly of Halobacillus mangrovi strain.</title>
        <authorList>
            <person name="Lee S.-J."/>
            <person name="Park M.-K."/>
            <person name="Kim J.-Y."/>
            <person name="Lee Y.-J."/>
            <person name="Yi H."/>
            <person name="Bahn Y.-S."/>
            <person name="Kim J.F."/>
            <person name="Lee D.-W."/>
        </authorList>
    </citation>
    <scope>NUCLEOTIDE SEQUENCE [LARGE SCALE GENOMIC DNA]</scope>
    <source>
        <strain evidence="2 3">KTB 131</strain>
    </source>
</reference>
<gene>
    <name evidence="2" type="ORF">HM131_03360</name>
</gene>
<name>A0A1W5ZRK9_9BACI</name>
<feature type="domain" description="NERD" evidence="1">
    <location>
        <begin position="23"/>
        <end position="143"/>
    </location>
</feature>
<organism evidence="2 3">
    <name type="scientific">Halobacillus mangrovi</name>
    <dbReference type="NCBI Taxonomy" id="402384"/>
    <lineage>
        <taxon>Bacteria</taxon>
        <taxon>Bacillati</taxon>
        <taxon>Bacillota</taxon>
        <taxon>Bacilli</taxon>
        <taxon>Bacillales</taxon>
        <taxon>Bacillaceae</taxon>
        <taxon>Halobacillus</taxon>
    </lineage>
</organism>
<keyword evidence="3" id="KW-1185">Reference proteome</keyword>
<evidence type="ECO:0000313" key="3">
    <source>
        <dbReference type="Proteomes" id="UP000192527"/>
    </source>
</evidence>